<comment type="subcellular location">
    <subcellularLocation>
        <location evidence="1">Cell envelope</location>
    </subcellularLocation>
</comment>
<keyword evidence="3" id="KW-0732">Signal</keyword>
<dbReference type="RefSeq" id="WP_295576305.1">
    <property type="nucleotide sequence ID" value="NZ_FLQR01000007.1"/>
</dbReference>
<feature type="signal peptide" evidence="3">
    <location>
        <begin position="1"/>
        <end position="27"/>
    </location>
</feature>
<gene>
    <name evidence="5" type="ORF">MIPYR_30365</name>
</gene>
<evidence type="ECO:0000259" key="4">
    <source>
        <dbReference type="Pfam" id="PF13407"/>
    </source>
</evidence>
<dbReference type="GO" id="GO:0030246">
    <property type="term" value="F:carbohydrate binding"/>
    <property type="evidence" value="ECO:0007669"/>
    <property type="project" value="TreeGrafter"/>
</dbReference>
<dbReference type="InterPro" id="IPR050555">
    <property type="entry name" value="Bact_Solute-Bind_Prot2"/>
</dbReference>
<feature type="chain" id="PRO_5012057066" description="Periplasmic binding protein domain-containing protein" evidence="3">
    <location>
        <begin position="28"/>
        <end position="325"/>
    </location>
</feature>
<protein>
    <recommendedName>
        <fullName evidence="4">Periplasmic binding protein domain-containing protein</fullName>
    </recommendedName>
</protein>
<organism evidence="5">
    <name type="scientific">uncultured Microbacterium sp</name>
    <dbReference type="NCBI Taxonomy" id="191216"/>
    <lineage>
        <taxon>Bacteria</taxon>
        <taxon>Bacillati</taxon>
        <taxon>Actinomycetota</taxon>
        <taxon>Actinomycetes</taxon>
        <taxon>Micrococcales</taxon>
        <taxon>Microbacteriaceae</taxon>
        <taxon>Microbacterium</taxon>
        <taxon>environmental samples</taxon>
    </lineage>
</organism>
<evidence type="ECO:0000256" key="3">
    <source>
        <dbReference type="SAM" id="SignalP"/>
    </source>
</evidence>
<name>A0A1Y5P2Y9_9MICO</name>
<dbReference type="Pfam" id="PF13407">
    <property type="entry name" value="Peripla_BP_4"/>
    <property type="match status" value="1"/>
</dbReference>
<dbReference type="InterPro" id="IPR025997">
    <property type="entry name" value="SBP_2_dom"/>
</dbReference>
<comment type="similarity">
    <text evidence="2">Belongs to the bacterial solute-binding protein 2 family.</text>
</comment>
<dbReference type="PROSITE" id="PS51257">
    <property type="entry name" value="PROKAR_LIPOPROTEIN"/>
    <property type="match status" value="1"/>
</dbReference>
<reference evidence="5" key="1">
    <citation type="submission" date="2016-03" db="EMBL/GenBank/DDBJ databases">
        <authorList>
            <person name="Ploux O."/>
        </authorList>
    </citation>
    <scope>NUCLEOTIDE SEQUENCE</scope>
    <source>
        <strain evidence="5">UC1</strain>
    </source>
</reference>
<dbReference type="AlphaFoldDB" id="A0A1Y5P2Y9"/>
<evidence type="ECO:0000256" key="1">
    <source>
        <dbReference type="ARBA" id="ARBA00004196"/>
    </source>
</evidence>
<dbReference type="Gene3D" id="3.40.50.2300">
    <property type="match status" value="2"/>
</dbReference>
<accession>A0A1Y5P2Y9</accession>
<dbReference type="InterPro" id="IPR028082">
    <property type="entry name" value="Peripla_BP_I"/>
</dbReference>
<sequence length="325" mass="34183">MNSTVTKRVLAVGVIAAALGLTACSTAADATSDAAAEDKGAVAMGFAGADITIWNDQLEIMRPIVEDAGYEFLTDDPQWDVNRQVSSWQAWINRGDVKAIAGYPVTPDAMVPVTQQAEAAGIPVFGYLVGWEGTSGTTVVDSYDGGFELAANAAAELQEAGAPDDLTVVIVGSRDSDFSADAMDGLTEGFTSVLPDASIVEQTAITREDGYNITKAQMTADPESYVWLGASNDTILGVYQALIEEGVAEDDPNFYLASRDATNETLDLIKVEDSIYRTSLVVPAQALAEANAKLLIDGAEGKETSDIVVPGVLVTAEDADEYYVG</sequence>
<dbReference type="GO" id="GO:0030288">
    <property type="term" value="C:outer membrane-bounded periplasmic space"/>
    <property type="evidence" value="ECO:0007669"/>
    <property type="project" value="TreeGrafter"/>
</dbReference>
<dbReference type="PANTHER" id="PTHR30036:SF7">
    <property type="entry name" value="ABC TRANSPORTER PERIPLASMIC-BINDING PROTEIN YPHF"/>
    <property type="match status" value="1"/>
</dbReference>
<evidence type="ECO:0000313" key="5">
    <source>
        <dbReference type="EMBL" id="SBS73032.1"/>
    </source>
</evidence>
<feature type="domain" description="Periplasmic binding protein" evidence="4">
    <location>
        <begin position="49"/>
        <end position="303"/>
    </location>
</feature>
<proteinExistence type="inferred from homology"/>
<dbReference type="PANTHER" id="PTHR30036">
    <property type="entry name" value="D-XYLOSE-BINDING PERIPLASMIC PROTEIN"/>
    <property type="match status" value="1"/>
</dbReference>
<dbReference type="SUPFAM" id="SSF53822">
    <property type="entry name" value="Periplasmic binding protein-like I"/>
    <property type="match status" value="1"/>
</dbReference>
<evidence type="ECO:0000256" key="2">
    <source>
        <dbReference type="ARBA" id="ARBA00007639"/>
    </source>
</evidence>
<dbReference type="EMBL" id="FLQR01000007">
    <property type="protein sequence ID" value="SBS73032.1"/>
    <property type="molecule type" value="Genomic_DNA"/>
</dbReference>